<organism evidence="3 4">
    <name type="scientific">Streptomyces ureilyticus</name>
    <dbReference type="NCBI Taxonomy" id="1775131"/>
    <lineage>
        <taxon>Bacteria</taxon>
        <taxon>Bacillati</taxon>
        <taxon>Actinomycetota</taxon>
        <taxon>Actinomycetes</taxon>
        <taxon>Kitasatosporales</taxon>
        <taxon>Streptomycetaceae</taxon>
        <taxon>Streptomyces</taxon>
    </lineage>
</organism>
<comment type="caution">
    <text evidence="3">The sequence shown here is derived from an EMBL/GenBank/DDBJ whole genome shotgun (WGS) entry which is preliminary data.</text>
</comment>
<feature type="region of interest" description="Disordered" evidence="1">
    <location>
        <begin position="37"/>
        <end position="75"/>
    </location>
</feature>
<feature type="region of interest" description="Disordered" evidence="1">
    <location>
        <begin position="132"/>
        <end position="168"/>
    </location>
</feature>
<feature type="region of interest" description="Disordered" evidence="1">
    <location>
        <begin position="1"/>
        <end position="25"/>
    </location>
</feature>
<evidence type="ECO:0000313" key="3">
    <source>
        <dbReference type="EMBL" id="NGO43484.1"/>
    </source>
</evidence>
<accession>A0ABX0DRV5</accession>
<evidence type="ECO:0000313" key="4">
    <source>
        <dbReference type="Proteomes" id="UP001518140"/>
    </source>
</evidence>
<dbReference type="EMBL" id="JAAKZX010000040">
    <property type="protein sequence ID" value="NGO43484.1"/>
    <property type="molecule type" value="Genomic_DNA"/>
</dbReference>
<dbReference type="Proteomes" id="UP001518140">
    <property type="component" value="Unassembled WGS sequence"/>
</dbReference>
<keyword evidence="2" id="KW-0812">Transmembrane</keyword>
<sequence length="168" mass="18235">MTTQGPGGGQGTPEERDGTLSGSEEVWLKFLADSEGAIRRSAPREPSARERATRRHPGTIDADSAERRSRHPYEKPAYCETDAVGEMWQPDDPWAGPTWRELDGRARLRRVSRVMVTAAAITLALGAWSWLSTSADTPDGRPDGTIVQQVEDAPPGQSPATRFPTGPA</sequence>
<proteinExistence type="predicted"/>
<evidence type="ECO:0000256" key="2">
    <source>
        <dbReference type="SAM" id="Phobius"/>
    </source>
</evidence>
<reference evidence="3 4" key="1">
    <citation type="submission" date="2020-02" db="EMBL/GenBank/DDBJ databases">
        <title>Whole-genome analyses of novel actinobacteria.</title>
        <authorList>
            <person name="Sahin N."/>
            <person name="Tokatli A."/>
        </authorList>
    </citation>
    <scope>NUCLEOTIDE SEQUENCE [LARGE SCALE GENOMIC DNA]</scope>
    <source>
        <strain evidence="3 4">YC419</strain>
    </source>
</reference>
<name>A0ABX0DRV5_9ACTN</name>
<keyword evidence="2" id="KW-1133">Transmembrane helix</keyword>
<evidence type="ECO:0000256" key="1">
    <source>
        <dbReference type="SAM" id="MobiDB-lite"/>
    </source>
</evidence>
<feature type="compositionally biased region" description="Basic and acidic residues" evidence="1">
    <location>
        <begin position="64"/>
        <end position="74"/>
    </location>
</feature>
<feature type="compositionally biased region" description="Basic and acidic residues" evidence="1">
    <location>
        <begin position="37"/>
        <end position="51"/>
    </location>
</feature>
<gene>
    <name evidence="3" type="ORF">G6048_15375</name>
</gene>
<feature type="compositionally biased region" description="Gly residues" evidence="1">
    <location>
        <begin position="1"/>
        <end position="11"/>
    </location>
</feature>
<keyword evidence="2" id="KW-0472">Membrane</keyword>
<feature type="transmembrane region" description="Helical" evidence="2">
    <location>
        <begin position="114"/>
        <end position="131"/>
    </location>
</feature>
<keyword evidence="4" id="KW-1185">Reference proteome</keyword>
<protein>
    <submittedName>
        <fullName evidence="3">Uncharacterized protein</fullName>
    </submittedName>
</protein>
<dbReference type="RefSeq" id="WP_165340089.1">
    <property type="nucleotide sequence ID" value="NZ_JAAKZX010000040.1"/>
</dbReference>